<dbReference type="PANTHER" id="PTHR43773">
    <property type="entry name" value="MAGNESIUM TRANSPORTER MGTE"/>
    <property type="match status" value="1"/>
</dbReference>
<dbReference type="PROSITE" id="PS51371">
    <property type="entry name" value="CBS"/>
    <property type="match status" value="1"/>
</dbReference>
<gene>
    <name evidence="11" type="primary">mgtE_1</name>
    <name evidence="11" type="ORF">LNKW23_35960</name>
</gene>
<evidence type="ECO:0000256" key="9">
    <source>
        <dbReference type="RuleBase" id="RU362011"/>
    </source>
</evidence>
<comment type="function">
    <text evidence="9">Acts as a magnesium transporter.</text>
</comment>
<keyword evidence="7 9" id="KW-0472">Membrane</keyword>
<dbReference type="Proteomes" id="UP001239909">
    <property type="component" value="Unassembled WGS sequence"/>
</dbReference>
<feature type="transmembrane region" description="Helical" evidence="9">
    <location>
        <begin position="334"/>
        <end position="355"/>
    </location>
</feature>
<dbReference type="SUPFAM" id="SSF161093">
    <property type="entry name" value="MgtE membrane domain-like"/>
    <property type="match status" value="1"/>
</dbReference>
<protein>
    <recommendedName>
        <fullName evidence="9">Magnesium transporter MgtE</fullName>
    </recommendedName>
</protein>
<keyword evidence="9" id="KW-1003">Cell membrane</keyword>
<dbReference type="EMBL" id="BSYI01000035">
    <property type="protein sequence ID" value="GMG84380.1"/>
    <property type="molecule type" value="Genomic_DNA"/>
</dbReference>
<evidence type="ECO:0000256" key="7">
    <source>
        <dbReference type="ARBA" id="ARBA00023136"/>
    </source>
</evidence>
<evidence type="ECO:0000313" key="12">
    <source>
        <dbReference type="Proteomes" id="UP001239909"/>
    </source>
</evidence>
<evidence type="ECO:0000256" key="3">
    <source>
        <dbReference type="ARBA" id="ARBA00022448"/>
    </source>
</evidence>
<dbReference type="Gene3D" id="1.10.357.20">
    <property type="entry name" value="SLC41 divalent cation transporters, integral membrane domain"/>
    <property type="match status" value="1"/>
</dbReference>
<evidence type="ECO:0000313" key="11">
    <source>
        <dbReference type="EMBL" id="GMG84380.1"/>
    </source>
</evidence>
<dbReference type="SUPFAM" id="SSF158791">
    <property type="entry name" value="MgtE N-terminal domain-like"/>
    <property type="match status" value="1"/>
</dbReference>
<feature type="transmembrane region" description="Helical" evidence="9">
    <location>
        <begin position="302"/>
        <end position="322"/>
    </location>
</feature>
<dbReference type="InterPro" id="IPR046342">
    <property type="entry name" value="CBS_dom_sf"/>
</dbReference>
<dbReference type="RefSeq" id="WP_285673422.1">
    <property type="nucleotide sequence ID" value="NZ_BSYI01000035.1"/>
</dbReference>
<dbReference type="PANTHER" id="PTHR43773:SF1">
    <property type="entry name" value="MAGNESIUM TRANSPORTER MGTE"/>
    <property type="match status" value="1"/>
</dbReference>
<accession>A0ABQ6LPQ8</accession>
<dbReference type="InterPro" id="IPR006668">
    <property type="entry name" value="Mg_transptr_MgtE_intracell_dom"/>
</dbReference>
<evidence type="ECO:0000256" key="4">
    <source>
        <dbReference type="ARBA" id="ARBA00022692"/>
    </source>
</evidence>
<evidence type="ECO:0000256" key="5">
    <source>
        <dbReference type="ARBA" id="ARBA00022842"/>
    </source>
</evidence>
<comment type="subunit">
    <text evidence="9">Homodimer.</text>
</comment>
<dbReference type="CDD" id="cd04606">
    <property type="entry name" value="CBS_pair_Mg_transporter"/>
    <property type="match status" value="1"/>
</dbReference>
<organism evidence="11 12">
    <name type="scientific">Paralimibaculum aggregatum</name>
    <dbReference type="NCBI Taxonomy" id="3036245"/>
    <lineage>
        <taxon>Bacteria</taxon>
        <taxon>Pseudomonadati</taxon>
        <taxon>Pseudomonadota</taxon>
        <taxon>Alphaproteobacteria</taxon>
        <taxon>Rhodobacterales</taxon>
        <taxon>Paracoccaceae</taxon>
        <taxon>Paralimibaculum</taxon>
    </lineage>
</organism>
<dbReference type="Pfam" id="PF03448">
    <property type="entry name" value="MgtE_N"/>
    <property type="match status" value="1"/>
</dbReference>
<comment type="caution">
    <text evidence="11">The sequence shown here is derived from an EMBL/GenBank/DDBJ whole genome shotgun (WGS) entry which is preliminary data.</text>
</comment>
<sequence>MTDEQGDPGTERVPERAEDEYLLDSELFEAVVEAVEAQDAGALATLIADLHVADLADLVEQLKFDQRIAFLTLTWPVIDKDVLAELQENVRDELLPELDPTLVAEALRELDTDDAVYVLEGLEDEAQEAVVEALEPSDRAMISKSLTYPDYSAGRLMQSEFVKAPPFWTVGQMIDEMRNSEHLPEQFYDVVLVDPAMRPLGKISLARILGSPRPVILESLMDEHIRTLHVEDAQEDVAYAFNQYHLVSCPVVDDDGRVVGVITIDDAMEVLEDEAEEDIKRLGGVGDEEITDRVWAITRRRFPWLAANLATAILASAVIAIFDDVIGKLVALAILMPIVASMGGNAGTQTLTVAVRALATRDLTPSNMMRTVGRETLVGLLNGLLFALVIGAATWALYGNPMLGAVIAAAMVVNMLVAGLAGILIPIGLERIGADPALASGTFVTTVTDVVGFFTFLGLAALLLL</sequence>
<keyword evidence="3 9" id="KW-0813">Transport</keyword>
<dbReference type="InterPro" id="IPR000644">
    <property type="entry name" value="CBS_dom"/>
</dbReference>
<keyword evidence="8" id="KW-0129">CBS domain</keyword>
<keyword evidence="5 9" id="KW-0460">Magnesium</keyword>
<dbReference type="Gene3D" id="3.10.580.10">
    <property type="entry name" value="CBS-domain"/>
    <property type="match status" value="1"/>
</dbReference>
<reference evidence="11 12" key="1">
    <citation type="submission" date="2023-04" db="EMBL/GenBank/DDBJ databases">
        <title>Marinoamorphus aggregata gen. nov., sp. Nov., isolate from tissue of brittle star Ophioplocus japonicus.</title>
        <authorList>
            <person name="Kawano K."/>
            <person name="Sawayama S."/>
            <person name="Nakagawa S."/>
        </authorList>
    </citation>
    <scope>NUCLEOTIDE SEQUENCE [LARGE SCALE GENOMIC DNA]</scope>
    <source>
        <strain evidence="11 12">NKW23</strain>
    </source>
</reference>
<keyword evidence="12" id="KW-1185">Reference proteome</keyword>
<proteinExistence type="inferred from homology"/>
<dbReference type="InterPro" id="IPR038076">
    <property type="entry name" value="MgtE_N_sf"/>
</dbReference>
<name>A0ABQ6LPQ8_9RHOB</name>
<evidence type="ECO:0000256" key="6">
    <source>
        <dbReference type="ARBA" id="ARBA00022989"/>
    </source>
</evidence>
<keyword evidence="9" id="KW-0479">Metal-binding</keyword>
<dbReference type="InterPro" id="IPR006669">
    <property type="entry name" value="MgtE_transporter"/>
</dbReference>
<evidence type="ECO:0000256" key="8">
    <source>
        <dbReference type="PROSITE-ProRule" id="PRU00703"/>
    </source>
</evidence>
<dbReference type="Pfam" id="PF01769">
    <property type="entry name" value="MgtE"/>
    <property type="match status" value="1"/>
</dbReference>
<dbReference type="Pfam" id="PF00571">
    <property type="entry name" value="CBS"/>
    <property type="match status" value="1"/>
</dbReference>
<dbReference type="SMART" id="SM00924">
    <property type="entry name" value="MgtE_N"/>
    <property type="match status" value="1"/>
</dbReference>
<evidence type="ECO:0000259" key="10">
    <source>
        <dbReference type="PROSITE" id="PS51371"/>
    </source>
</evidence>
<dbReference type="InterPro" id="IPR036739">
    <property type="entry name" value="SLC41_membr_dom_sf"/>
</dbReference>
<comment type="similarity">
    <text evidence="2 9">Belongs to the SLC41A transporter family.</text>
</comment>
<dbReference type="Gene3D" id="1.25.60.10">
    <property type="entry name" value="MgtE N-terminal domain-like"/>
    <property type="match status" value="1"/>
</dbReference>
<feature type="domain" description="CBS" evidence="10">
    <location>
        <begin position="221"/>
        <end position="277"/>
    </location>
</feature>
<dbReference type="SUPFAM" id="SSF54631">
    <property type="entry name" value="CBS-domain pair"/>
    <property type="match status" value="1"/>
</dbReference>
<keyword evidence="6 9" id="KW-1133">Transmembrane helix</keyword>
<keyword evidence="4 9" id="KW-0812">Transmembrane</keyword>
<evidence type="ECO:0000256" key="1">
    <source>
        <dbReference type="ARBA" id="ARBA00004141"/>
    </source>
</evidence>
<feature type="transmembrane region" description="Helical" evidence="9">
    <location>
        <begin position="404"/>
        <end position="425"/>
    </location>
</feature>
<feature type="transmembrane region" description="Helical" evidence="9">
    <location>
        <begin position="376"/>
        <end position="398"/>
    </location>
</feature>
<dbReference type="InterPro" id="IPR006667">
    <property type="entry name" value="SLC41_membr_dom"/>
</dbReference>
<feature type="transmembrane region" description="Helical" evidence="9">
    <location>
        <begin position="437"/>
        <end position="464"/>
    </location>
</feature>
<evidence type="ECO:0000256" key="2">
    <source>
        <dbReference type="ARBA" id="ARBA00009749"/>
    </source>
</evidence>
<comment type="subcellular location">
    <subcellularLocation>
        <location evidence="9">Cell membrane</location>
        <topology evidence="9">Multi-pass membrane protein</topology>
    </subcellularLocation>
    <subcellularLocation>
        <location evidence="1">Membrane</location>
        <topology evidence="1">Multi-pass membrane protein</topology>
    </subcellularLocation>
</comment>
<dbReference type="NCBIfam" id="TIGR00400">
    <property type="entry name" value="mgtE"/>
    <property type="match status" value="1"/>
</dbReference>